<feature type="transmembrane region" description="Helical" evidence="5">
    <location>
        <begin position="6"/>
        <end position="31"/>
    </location>
</feature>
<dbReference type="Proteomes" id="UP000799436">
    <property type="component" value="Unassembled WGS sequence"/>
</dbReference>
<dbReference type="SUPFAM" id="SSF81321">
    <property type="entry name" value="Family A G protein-coupled receptor-like"/>
    <property type="match status" value="1"/>
</dbReference>
<dbReference type="PANTHER" id="PTHR23112:SF0">
    <property type="entry name" value="TRANSMEMBRANE PROTEIN 116"/>
    <property type="match status" value="1"/>
</dbReference>
<dbReference type="AlphaFoldDB" id="A0A6G1LGA7"/>
<evidence type="ECO:0000259" key="6">
    <source>
        <dbReference type="Pfam" id="PF11710"/>
    </source>
</evidence>
<dbReference type="PANTHER" id="PTHR23112">
    <property type="entry name" value="G PROTEIN-COUPLED RECEPTOR 157-RELATED"/>
    <property type="match status" value="1"/>
</dbReference>
<dbReference type="Gene3D" id="1.20.1070.10">
    <property type="entry name" value="Rhodopsin 7-helix transmembrane proteins"/>
    <property type="match status" value="1"/>
</dbReference>
<reference evidence="7" key="1">
    <citation type="journal article" date="2020" name="Stud. Mycol.">
        <title>101 Dothideomycetes genomes: a test case for predicting lifestyles and emergence of pathogens.</title>
        <authorList>
            <person name="Haridas S."/>
            <person name="Albert R."/>
            <person name="Binder M."/>
            <person name="Bloem J."/>
            <person name="Labutti K."/>
            <person name="Salamov A."/>
            <person name="Andreopoulos B."/>
            <person name="Baker S."/>
            <person name="Barry K."/>
            <person name="Bills G."/>
            <person name="Bluhm B."/>
            <person name="Cannon C."/>
            <person name="Castanera R."/>
            <person name="Culley D."/>
            <person name="Daum C."/>
            <person name="Ezra D."/>
            <person name="Gonzalez J."/>
            <person name="Henrissat B."/>
            <person name="Kuo A."/>
            <person name="Liang C."/>
            <person name="Lipzen A."/>
            <person name="Lutzoni F."/>
            <person name="Magnuson J."/>
            <person name="Mondo S."/>
            <person name="Nolan M."/>
            <person name="Ohm R."/>
            <person name="Pangilinan J."/>
            <person name="Park H.-J."/>
            <person name="Ramirez L."/>
            <person name="Alfaro M."/>
            <person name="Sun H."/>
            <person name="Tritt A."/>
            <person name="Yoshinaga Y."/>
            <person name="Zwiers L.-H."/>
            <person name="Turgeon B."/>
            <person name="Goodwin S."/>
            <person name="Spatafora J."/>
            <person name="Crous P."/>
            <person name="Grigoriev I."/>
        </authorList>
    </citation>
    <scope>NUCLEOTIDE SEQUENCE</scope>
    <source>
        <strain evidence="7">CBS 116005</strain>
    </source>
</reference>
<feature type="transmembrane region" description="Helical" evidence="5">
    <location>
        <begin position="43"/>
        <end position="65"/>
    </location>
</feature>
<feature type="transmembrane region" description="Helical" evidence="5">
    <location>
        <begin position="121"/>
        <end position="148"/>
    </location>
</feature>
<evidence type="ECO:0000313" key="8">
    <source>
        <dbReference type="Proteomes" id="UP000799436"/>
    </source>
</evidence>
<evidence type="ECO:0000313" key="7">
    <source>
        <dbReference type="EMBL" id="KAF2771612.1"/>
    </source>
</evidence>
<sequence>MHLPLWVSLPTFVCSLLSFLADLASAVSYFVAPPERHFRQALIFNLLLADLINSGNNTISGVIALVRRHEAHPLEPGPGCDANAYIGQLTVQAVDFNILVISLAVLLTVKRVSIVERPPRWKVAIVCIIPWIPPLITANIAAGLGAWAPAGNWCWIKKSLVLRFSLTYGWRILIFFLTIVIYTYIYLYLKRKYGQLHISSSDRSVVGRDEDSITGTGKFRPNIPLDARTERSTPRPSDVTQVELETRTVAGPGGEFVSSTITTPKLSCTSHVETDAQSRLFDSSQAHLICPKTLKPKPTFGQRSRFPLSQRSEQQRSKVLRKMLLLNGYPVLYVILWIPGITNRLTEIILGISPVWLTAMQASTQLVGFANAVTYAWNEQLSDRVKERLGFRRPRRPSIQDGG</sequence>
<keyword evidence="2 5" id="KW-0812">Transmembrane</keyword>
<feature type="domain" description="Glucose receptor Git3-like N-terminal" evidence="6">
    <location>
        <begin position="13"/>
        <end position="195"/>
    </location>
</feature>
<dbReference type="GO" id="GO:0004930">
    <property type="term" value="F:G protein-coupled receptor activity"/>
    <property type="evidence" value="ECO:0007669"/>
    <property type="project" value="TreeGrafter"/>
</dbReference>
<keyword evidence="4 5" id="KW-0472">Membrane</keyword>
<dbReference type="InterPro" id="IPR023041">
    <property type="entry name" value="Glucose_rcpt_Git3-like_N"/>
</dbReference>
<proteinExistence type="predicted"/>
<dbReference type="OrthoDB" id="100006at2759"/>
<feature type="transmembrane region" description="Helical" evidence="5">
    <location>
        <begin position="324"/>
        <end position="342"/>
    </location>
</feature>
<dbReference type="Pfam" id="PF11710">
    <property type="entry name" value="Git3"/>
    <property type="match status" value="1"/>
</dbReference>
<evidence type="ECO:0000256" key="2">
    <source>
        <dbReference type="ARBA" id="ARBA00022692"/>
    </source>
</evidence>
<gene>
    <name evidence="7" type="ORF">EJ03DRAFT_349237</name>
</gene>
<evidence type="ECO:0000256" key="3">
    <source>
        <dbReference type="ARBA" id="ARBA00022989"/>
    </source>
</evidence>
<keyword evidence="3 5" id="KW-1133">Transmembrane helix</keyword>
<evidence type="ECO:0000256" key="4">
    <source>
        <dbReference type="ARBA" id="ARBA00023136"/>
    </source>
</evidence>
<evidence type="ECO:0000256" key="5">
    <source>
        <dbReference type="SAM" id="Phobius"/>
    </source>
</evidence>
<feature type="transmembrane region" description="Helical" evidence="5">
    <location>
        <begin position="168"/>
        <end position="189"/>
    </location>
</feature>
<organism evidence="7 8">
    <name type="scientific">Teratosphaeria nubilosa</name>
    <dbReference type="NCBI Taxonomy" id="161662"/>
    <lineage>
        <taxon>Eukaryota</taxon>
        <taxon>Fungi</taxon>
        <taxon>Dikarya</taxon>
        <taxon>Ascomycota</taxon>
        <taxon>Pezizomycotina</taxon>
        <taxon>Dothideomycetes</taxon>
        <taxon>Dothideomycetidae</taxon>
        <taxon>Mycosphaerellales</taxon>
        <taxon>Teratosphaeriaceae</taxon>
        <taxon>Teratosphaeria</taxon>
    </lineage>
</organism>
<dbReference type="GO" id="GO:0005886">
    <property type="term" value="C:plasma membrane"/>
    <property type="evidence" value="ECO:0007669"/>
    <property type="project" value="TreeGrafter"/>
</dbReference>
<feature type="transmembrane region" description="Helical" evidence="5">
    <location>
        <begin position="85"/>
        <end position="109"/>
    </location>
</feature>
<accession>A0A6G1LGA7</accession>
<protein>
    <recommendedName>
        <fullName evidence="6">Glucose receptor Git3-like N-terminal domain-containing protein</fullName>
    </recommendedName>
</protein>
<name>A0A6G1LGA7_9PEZI</name>
<keyword evidence="8" id="KW-1185">Reference proteome</keyword>
<comment type="subcellular location">
    <subcellularLocation>
        <location evidence="1">Membrane</location>
        <topology evidence="1">Multi-pass membrane protein</topology>
    </subcellularLocation>
</comment>
<dbReference type="EMBL" id="ML995818">
    <property type="protein sequence ID" value="KAF2771612.1"/>
    <property type="molecule type" value="Genomic_DNA"/>
</dbReference>
<dbReference type="GO" id="GO:0007189">
    <property type="term" value="P:adenylate cyclase-activating G protein-coupled receptor signaling pathway"/>
    <property type="evidence" value="ECO:0007669"/>
    <property type="project" value="TreeGrafter"/>
</dbReference>
<evidence type="ECO:0000256" key="1">
    <source>
        <dbReference type="ARBA" id="ARBA00004141"/>
    </source>
</evidence>